<evidence type="ECO:0000313" key="1">
    <source>
        <dbReference type="EMBL" id="EUA00120.1"/>
    </source>
</evidence>
<accession>X7Y113</accession>
<protein>
    <submittedName>
        <fullName evidence="1">Uncharacterized protein</fullName>
    </submittedName>
</protein>
<proteinExistence type="predicted"/>
<dbReference type="AlphaFoldDB" id="X7Y113"/>
<name>X7Y113_MYCKA</name>
<gene>
    <name evidence="1" type="ORF">I545_6695</name>
</gene>
<organism evidence="1 2">
    <name type="scientific">Mycobacterium kansasii 662</name>
    <dbReference type="NCBI Taxonomy" id="1299326"/>
    <lineage>
        <taxon>Bacteria</taxon>
        <taxon>Bacillati</taxon>
        <taxon>Actinomycetota</taxon>
        <taxon>Actinomycetes</taxon>
        <taxon>Mycobacteriales</taxon>
        <taxon>Mycobacteriaceae</taxon>
        <taxon>Mycobacterium</taxon>
    </lineage>
</organism>
<dbReference type="EMBL" id="JAOA01000024">
    <property type="protein sequence ID" value="EUA00120.1"/>
    <property type="molecule type" value="Genomic_DNA"/>
</dbReference>
<evidence type="ECO:0000313" key="2">
    <source>
        <dbReference type="Proteomes" id="UP000020561"/>
    </source>
</evidence>
<comment type="caution">
    <text evidence="1">The sequence shown here is derived from an EMBL/GenBank/DDBJ whole genome shotgun (WGS) entry which is preliminary data.</text>
</comment>
<sequence>MQEQISELITLQLTLQTPCWGGLATMRPTPTSMCAGSSNHACAMAPRSRVHEIVTT</sequence>
<dbReference type="Proteomes" id="UP000020561">
    <property type="component" value="Unassembled WGS sequence"/>
</dbReference>
<reference evidence="1 2" key="1">
    <citation type="submission" date="2013-12" db="EMBL/GenBank/DDBJ databases">
        <authorList>
            <person name="Brown-Elliot B."/>
            <person name="Wallace R."/>
            <person name="Lenaerts A."/>
            <person name="Ordway D."/>
            <person name="DeGroote M.A."/>
            <person name="Parker T."/>
            <person name="Sizemore C."/>
            <person name="Tallon L.J."/>
            <person name="Sadzewicz L.K."/>
            <person name="Sengamalay N."/>
            <person name="Fraser C.M."/>
            <person name="Hine E."/>
            <person name="Shefchek K.A."/>
            <person name="Das S.P."/>
            <person name="Tettelin H."/>
        </authorList>
    </citation>
    <scope>NUCLEOTIDE SEQUENCE [LARGE SCALE GENOMIC DNA]</scope>
    <source>
        <strain evidence="1 2">662</strain>
    </source>
</reference>